<keyword evidence="6" id="KW-1185">Reference proteome</keyword>
<feature type="repeat" description="Pumilio" evidence="2">
    <location>
        <begin position="748"/>
        <end position="790"/>
    </location>
</feature>
<dbReference type="Proteomes" id="UP001497453">
    <property type="component" value="Chromosome 3"/>
</dbReference>
<accession>A0ABP1D982</accession>
<gene>
    <name evidence="5" type="ORF">GFSPODELE1_LOCUS5000</name>
</gene>
<feature type="domain" description="PUM-HD" evidence="4">
    <location>
        <begin position="476"/>
        <end position="817"/>
    </location>
</feature>
<feature type="repeat" description="Pumilio" evidence="2">
    <location>
        <begin position="569"/>
        <end position="604"/>
    </location>
</feature>
<feature type="repeat" description="Pumilio" evidence="2">
    <location>
        <begin position="532"/>
        <end position="568"/>
    </location>
</feature>
<evidence type="ECO:0000259" key="4">
    <source>
        <dbReference type="PROSITE" id="PS50303"/>
    </source>
</evidence>
<evidence type="ECO:0000313" key="5">
    <source>
        <dbReference type="EMBL" id="CAL1704430.1"/>
    </source>
</evidence>
<feature type="compositionally biased region" description="Low complexity" evidence="3">
    <location>
        <begin position="73"/>
        <end position="85"/>
    </location>
</feature>
<dbReference type="EMBL" id="OZ037946">
    <property type="protein sequence ID" value="CAL1704430.1"/>
    <property type="molecule type" value="Genomic_DNA"/>
</dbReference>
<feature type="compositionally biased region" description="Polar residues" evidence="3">
    <location>
        <begin position="116"/>
        <end position="145"/>
    </location>
</feature>
<feature type="compositionally biased region" description="Polar residues" evidence="3">
    <location>
        <begin position="1"/>
        <end position="40"/>
    </location>
</feature>
<dbReference type="PROSITE" id="PS50303">
    <property type="entry name" value="PUM_HD"/>
    <property type="match status" value="1"/>
</dbReference>
<reference evidence="6" key="1">
    <citation type="submission" date="2024-04" db="EMBL/GenBank/DDBJ databases">
        <authorList>
            <person name="Shaw F."/>
            <person name="Minotto A."/>
        </authorList>
    </citation>
    <scope>NUCLEOTIDE SEQUENCE [LARGE SCALE GENOMIC DNA]</scope>
</reference>
<evidence type="ECO:0000256" key="2">
    <source>
        <dbReference type="PROSITE-ProRule" id="PRU00317"/>
    </source>
</evidence>
<feature type="region of interest" description="Disordered" evidence="3">
    <location>
        <begin position="238"/>
        <end position="258"/>
    </location>
</feature>
<keyword evidence="1" id="KW-0677">Repeat</keyword>
<dbReference type="InterPro" id="IPR033712">
    <property type="entry name" value="Pumilio_RNA-bd"/>
</dbReference>
<feature type="region of interest" description="Disordered" evidence="3">
    <location>
        <begin position="1"/>
        <end position="192"/>
    </location>
</feature>
<dbReference type="SMART" id="SM00025">
    <property type="entry name" value="Pumilio"/>
    <property type="match status" value="8"/>
</dbReference>
<feature type="repeat" description="Pumilio" evidence="2">
    <location>
        <begin position="496"/>
        <end position="531"/>
    </location>
</feature>
<feature type="repeat" description="Pumilio" evidence="2">
    <location>
        <begin position="605"/>
        <end position="628"/>
    </location>
</feature>
<dbReference type="InterPro" id="IPR016024">
    <property type="entry name" value="ARM-type_fold"/>
</dbReference>
<feature type="repeat" description="Pumilio" evidence="2">
    <location>
        <begin position="676"/>
        <end position="711"/>
    </location>
</feature>
<proteinExistence type="predicted"/>
<feature type="region of interest" description="Disordered" evidence="3">
    <location>
        <begin position="823"/>
        <end position="842"/>
    </location>
</feature>
<name>A0ABP1D982_9APHY</name>
<feature type="compositionally biased region" description="Polar residues" evidence="3">
    <location>
        <begin position="52"/>
        <end position="72"/>
    </location>
</feature>
<dbReference type="InterPro" id="IPR033133">
    <property type="entry name" value="PUM-HD"/>
</dbReference>
<feature type="repeat" description="Pumilio" evidence="2">
    <location>
        <begin position="640"/>
        <end position="675"/>
    </location>
</feature>
<evidence type="ECO:0000313" key="6">
    <source>
        <dbReference type="Proteomes" id="UP001497453"/>
    </source>
</evidence>
<dbReference type="SUPFAM" id="SSF48371">
    <property type="entry name" value="ARM repeat"/>
    <property type="match status" value="1"/>
</dbReference>
<dbReference type="PANTHER" id="PTHR12537:SF12">
    <property type="entry name" value="MATERNAL PROTEIN PUMILIO"/>
    <property type="match status" value="1"/>
</dbReference>
<sequence length="842" mass="92827">MSTTNHDSSRKPSGSSTHSAAHSNLSSPNVQPLRDLSSSPRFLGVGMGSTGARKSTNSGWQQMWGNKPTSRNPSASSATSLPDSSILNQGSGYRPVRDDSWNAPRSISASWDEMGSSPQRSDLSLDQASYQHARQRQTAPAQSTALDVPSSGLPNPGQYASQRFGDARDPAAGPKYATTSPARGPYDASHSSYNSQQQMLQARSPGGTYTSLQGVDDGFSAAMRGMAIEEEYAFSQQRGLPAASTHLSSHAGHPSQPPVPAMHTIVSGQQARPAYNSFPQPDYSAYYPSPSYSYDAYRTTPDPTLYASSPALSAATPAAGVYPGMGPQSDIHPGQQVSLLYDFSAMTRAHSQYYYPPHLMYHPAHTRTSVAVSQGPPESARDVQVCLTENSSSWNTFYLFLRSLGSQGLPYANIPPSPAQHHVFVPPLDYTQLSHIVSPAVFGHAMSNPFVTGNAHAQRGKRGGHRYHHHEESNVQRSALLEEFRSDRTKVWELKNLLGHIVEFSRDQHGSRFIQTKLESATDEEKQLVFDEIVPAHTARLIQDVFGNYVIQKLFEFGTLDQQAQLVAAMENNILALSLHVYGCRVVQKAVELVSPEQQSAFVNELESHVLKLVKDANGNHVIQKMVQVVAPERLPFVNAFRGHVLELATHPFGCRVLQRCLENMPVEHTRPLLDEMLEHSVALMQDQFGNYVVQYVLEHGQPQDNELIVAKLQGHLLAMARHKFASNVCEKALITSTPEMRRALIDEIVTPKHEGANNVMMMMRDQYANYVLQRALSVVEGDQKEQLVGKVKPQLMQLRKQTSHFSKHLLAIERLLEKCSQVQETPSENSNTAPIQPNTSN</sequence>
<dbReference type="PROSITE" id="PS50302">
    <property type="entry name" value="PUM"/>
    <property type="match status" value="8"/>
</dbReference>
<dbReference type="CDD" id="cd07920">
    <property type="entry name" value="Pumilio"/>
    <property type="match status" value="1"/>
</dbReference>
<dbReference type="Pfam" id="PF00806">
    <property type="entry name" value="PUF"/>
    <property type="match status" value="8"/>
</dbReference>
<dbReference type="InterPro" id="IPR011989">
    <property type="entry name" value="ARM-like"/>
</dbReference>
<evidence type="ECO:0000256" key="3">
    <source>
        <dbReference type="SAM" id="MobiDB-lite"/>
    </source>
</evidence>
<feature type="repeat" description="Pumilio" evidence="2">
    <location>
        <begin position="712"/>
        <end position="747"/>
    </location>
</feature>
<protein>
    <recommendedName>
        <fullName evidence="4">PUM-HD domain-containing protein</fullName>
    </recommendedName>
</protein>
<dbReference type="Gene3D" id="1.25.10.10">
    <property type="entry name" value="Leucine-rich Repeat Variant"/>
    <property type="match status" value="1"/>
</dbReference>
<evidence type="ECO:0000256" key="1">
    <source>
        <dbReference type="ARBA" id="ARBA00022737"/>
    </source>
</evidence>
<dbReference type="PANTHER" id="PTHR12537">
    <property type="entry name" value="RNA BINDING PROTEIN PUMILIO-RELATED"/>
    <property type="match status" value="1"/>
</dbReference>
<dbReference type="InterPro" id="IPR001313">
    <property type="entry name" value="Pumilio_RNA-bd_rpt"/>
</dbReference>
<organism evidence="5 6">
    <name type="scientific">Somion occarium</name>
    <dbReference type="NCBI Taxonomy" id="3059160"/>
    <lineage>
        <taxon>Eukaryota</taxon>
        <taxon>Fungi</taxon>
        <taxon>Dikarya</taxon>
        <taxon>Basidiomycota</taxon>
        <taxon>Agaricomycotina</taxon>
        <taxon>Agaricomycetes</taxon>
        <taxon>Polyporales</taxon>
        <taxon>Cerrenaceae</taxon>
        <taxon>Somion</taxon>
    </lineage>
</organism>